<protein>
    <submittedName>
        <fullName evidence="1">Uncharacterized protein</fullName>
    </submittedName>
</protein>
<reference evidence="1" key="1">
    <citation type="submission" date="2015-11" db="EMBL/GenBank/DDBJ databases">
        <title>De novo transcriptome assembly of four potential Pierce s Disease insect vectors from Arizona vineyards.</title>
        <authorList>
            <person name="Tassone E.E."/>
        </authorList>
    </citation>
    <scope>NUCLEOTIDE SEQUENCE</scope>
</reference>
<organism evidence="1">
    <name type="scientific">Cuerna arida</name>
    <dbReference type="NCBI Taxonomy" id="1464854"/>
    <lineage>
        <taxon>Eukaryota</taxon>
        <taxon>Metazoa</taxon>
        <taxon>Ecdysozoa</taxon>
        <taxon>Arthropoda</taxon>
        <taxon>Hexapoda</taxon>
        <taxon>Insecta</taxon>
        <taxon>Pterygota</taxon>
        <taxon>Neoptera</taxon>
        <taxon>Paraneoptera</taxon>
        <taxon>Hemiptera</taxon>
        <taxon>Auchenorrhyncha</taxon>
        <taxon>Membracoidea</taxon>
        <taxon>Cicadellidae</taxon>
        <taxon>Cicadellinae</taxon>
        <taxon>Proconiini</taxon>
        <taxon>Cuerna</taxon>
    </lineage>
</organism>
<accession>A0A1B6GU60</accession>
<feature type="non-terminal residue" evidence="1">
    <location>
        <position position="136"/>
    </location>
</feature>
<proteinExistence type="predicted"/>
<gene>
    <name evidence="1" type="ORF">g.2056</name>
</gene>
<dbReference type="AlphaFoldDB" id="A0A1B6GU60"/>
<sequence>MSNLQPDGSLIFNNPNLIEISSEVANRIRSPTDVRQPDLKAPNSNSAFYDAYLPTRAEIIEDFDQKMREKVDFYEGRIKSYQKGLKKAQQMFDTSVKTYEYDIENYLKSHQKKLSNSQLKQIESQFNENRTRLTNC</sequence>
<name>A0A1B6GU60_9HEMI</name>
<dbReference type="EMBL" id="GECZ01003813">
    <property type="protein sequence ID" value="JAS65956.1"/>
    <property type="molecule type" value="Transcribed_RNA"/>
</dbReference>
<evidence type="ECO:0000313" key="1">
    <source>
        <dbReference type="EMBL" id="JAS65956.1"/>
    </source>
</evidence>